<dbReference type="PATRIC" id="fig|1359193.3.peg.692"/>
<organism evidence="1 2">
    <name type="scientific">Rickettsia bellii str. RML An4</name>
    <dbReference type="NCBI Taxonomy" id="1359193"/>
    <lineage>
        <taxon>Bacteria</taxon>
        <taxon>Pseudomonadati</taxon>
        <taxon>Pseudomonadota</taxon>
        <taxon>Alphaproteobacteria</taxon>
        <taxon>Rickettsiales</taxon>
        <taxon>Rickettsiaceae</taxon>
        <taxon>Rickettsieae</taxon>
        <taxon>Rickettsia</taxon>
        <taxon>belli group</taxon>
    </lineage>
</organism>
<sequence>MREETESFDEAISGSFARLQQSFAPRNDGKIIHAIIPPRGDIEQYHLLMMHSLYN</sequence>
<evidence type="ECO:0000313" key="1">
    <source>
        <dbReference type="EMBL" id="KJV89729.1"/>
    </source>
</evidence>
<gene>
    <name evidence="1" type="ORF">RBEAN4_0711</name>
</gene>
<name>A0A0F3QE76_RICBE</name>
<protein>
    <submittedName>
        <fullName evidence="1">Uncharacterized protein</fullName>
    </submittedName>
</protein>
<dbReference type="EMBL" id="LAOI01000001">
    <property type="protein sequence ID" value="KJV89729.1"/>
    <property type="molecule type" value="Genomic_DNA"/>
</dbReference>
<keyword evidence="2" id="KW-1185">Reference proteome</keyword>
<reference evidence="1 2" key="1">
    <citation type="submission" date="2015-02" db="EMBL/GenBank/DDBJ databases">
        <title>Genome Sequencing of Rickettsiales.</title>
        <authorList>
            <person name="Daugherty S.C."/>
            <person name="Su Q."/>
            <person name="Abolude K."/>
            <person name="Beier-Sexton M."/>
            <person name="Carlyon J.A."/>
            <person name="Carter R."/>
            <person name="Day N.P."/>
            <person name="Dumler S.J."/>
            <person name="Dyachenko V."/>
            <person name="Godinez A."/>
            <person name="Kurtti T.J."/>
            <person name="Lichay M."/>
            <person name="Mullins K.E."/>
            <person name="Ott S."/>
            <person name="Pappas-Brown V."/>
            <person name="Paris D.H."/>
            <person name="Patel P."/>
            <person name="Richards A.L."/>
            <person name="Sadzewicz L."/>
            <person name="Sears K."/>
            <person name="Seidman D."/>
            <person name="Sengamalay N."/>
            <person name="Stenos J."/>
            <person name="Tallon L.J."/>
            <person name="Vincent G."/>
            <person name="Fraser C.M."/>
            <person name="Munderloh U."/>
            <person name="Dunning-Hotopp J.C."/>
        </authorList>
    </citation>
    <scope>NUCLEOTIDE SEQUENCE [LARGE SCALE GENOMIC DNA]</scope>
    <source>
        <strain evidence="1 2">RML An4</strain>
    </source>
</reference>
<dbReference type="Proteomes" id="UP000033661">
    <property type="component" value="Unassembled WGS sequence"/>
</dbReference>
<proteinExistence type="predicted"/>
<evidence type="ECO:0000313" key="2">
    <source>
        <dbReference type="Proteomes" id="UP000033661"/>
    </source>
</evidence>
<comment type="caution">
    <text evidence="1">The sequence shown here is derived from an EMBL/GenBank/DDBJ whole genome shotgun (WGS) entry which is preliminary data.</text>
</comment>
<dbReference type="AlphaFoldDB" id="A0A0F3QE76"/>
<accession>A0A0F3QE76</accession>